<dbReference type="InterPro" id="IPR001881">
    <property type="entry name" value="EGF-like_Ca-bd_dom"/>
</dbReference>
<dbReference type="PROSITE" id="PS50026">
    <property type="entry name" value="EGF_3"/>
    <property type="match status" value="2"/>
</dbReference>
<dbReference type="GO" id="GO:0007166">
    <property type="term" value="P:cell surface receptor signaling pathway"/>
    <property type="evidence" value="ECO:0007669"/>
    <property type="project" value="InterPro"/>
</dbReference>
<dbReference type="GO" id="GO:0030247">
    <property type="term" value="F:polysaccharide binding"/>
    <property type="evidence" value="ECO:0007669"/>
    <property type="project" value="InterPro"/>
</dbReference>
<organism evidence="21 22">
    <name type="scientific">Linum tenue</name>
    <dbReference type="NCBI Taxonomy" id="586396"/>
    <lineage>
        <taxon>Eukaryota</taxon>
        <taxon>Viridiplantae</taxon>
        <taxon>Streptophyta</taxon>
        <taxon>Embryophyta</taxon>
        <taxon>Tracheophyta</taxon>
        <taxon>Spermatophyta</taxon>
        <taxon>Magnoliopsida</taxon>
        <taxon>eudicotyledons</taxon>
        <taxon>Gunneridae</taxon>
        <taxon>Pentapetalae</taxon>
        <taxon>rosids</taxon>
        <taxon>fabids</taxon>
        <taxon>Malpighiales</taxon>
        <taxon>Linaceae</taxon>
        <taxon>Linum</taxon>
    </lineage>
</organism>
<dbReference type="InterPro" id="IPR018097">
    <property type="entry name" value="EGF_Ca-bd_CS"/>
</dbReference>
<evidence type="ECO:0000256" key="11">
    <source>
        <dbReference type="ARBA" id="ARBA00023180"/>
    </source>
</evidence>
<keyword evidence="3 14" id="KW-0245">EGF-like domain</keyword>
<accession>A0AAV0N1G0</accession>
<evidence type="ECO:0000256" key="12">
    <source>
        <dbReference type="ARBA" id="ARBA00047558"/>
    </source>
</evidence>
<comment type="catalytic activity">
    <reaction evidence="13">
        <text>L-threonyl-[protein] + ATP = O-phospho-L-threonyl-[protein] + ADP + H(+)</text>
        <dbReference type="Rhea" id="RHEA:46608"/>
        <dbReference type="Rhea" id="RHEA-COMP:11060"/>
        <dbReference type="Rhea" id="RHEA-COMP:11605"/>
        <dbReference type="ChEBI" id="CHEBI:15378"/>
        <dbReference type="ChEBI" id="CHEBI:30013"/>
        <dbReference type="ChEBI" id="CHEBI:30616"/>
        <dbReference type="ChEBI" id="CHEBI:61977"/>
        <dbReference type="ChEBI" id="CHEBI:456216"/>
    </reaction>
</comment>
<keyword evidence="22" id="KW-1185">Reference proteome</keyword>
<dbReference type="InterPro" id="IPR045274">
    <property type="entry name" value="WAK-like"/>
</dbReference>
<dbReference type="InterPro" id="IPR000719">
    <property type="entry name" value="Prot_kinase_dom"/>
</dbReference>
<dbReference type="PANTHER" id="PTHR27005:SF315">
    <property type="entry name" value="PROTEIN KINASE DOMAIN-CONTAINING PROTEIN"/>
    <property type="match status" value="1"/>
</dbReference>
<dbReference type="Proteomes" id="UP001154282">
    <property type="component" value="Unassembled WGS sequence"/>
</dbReference>
<dbReference type="PROSITE" id="PS01186">
    <property type="entry name" value="EGF_2"/>
    <property type="match status" value="1"/>
</dbReference>
<dbReference type="GO" id="GO:0005886">
    <property type="term" value="C:plasma membrane"/>
    <property type="evidence" value="ECO:0007669"/>
    <property type="project" value="TreeGrafter"/>
</dbReference>
<evidence type="ECO:0000256" key="8">
    <source>
        <dbReference type="ARBA" id="ARBA00022777"/>
    </source>
</evidence>
<dbReference type="PANTHER" id="PTHR27005">
    <property type="entry name" value="WALL-ASSOCIATED RECEPTOR KINASE-LIKE 21"/>
    <property type="match status" value="1"/>
</dbReference>
<gene>
    <name evidence="21" type="ORF">LITE_LOCUS31220</name>
</gene>
<evidence type="ECO:0000256" key="14">
    <source>
        <dbReference type="PROSITE-ProRule" id="PRU00076"/>
    </source>
</evidence>
<evidence type="ECO:0000256" key="1">
    <source>
        <dbReference type="ARBA" id="ARBA00004479"/>
    </source>
</evidence>
<feature type="chain" id="PRO_5043549965" evidence="18">
    <location>
        <begin position="29"/>
        <end position="759"/>
    </location>
</feature>
<proteinExistence type="predicted"/>
<feature type="transmembrane region" description="Helical" evidence="17">
    <location>
        <begin position="346"/>
        <end position="368"/>
    </location>
</feature>
<keyword evidence="6" id="KW-0677">Repeat</keyword>
<comment type="catalytic activity">
    <reaction evidence="12">
        <text>L-seryl-[protein] + ATP = O-phospho-L-seryl-[protein] + ADP + H(+)</text>
        <dbReference type="Rhea" id="RHEA:17989"/>
        <dbReference type="Rhea" id="RHEA-COMP:9863"/>
        <dbReference type="Rhea" id="RHEA-COMP:11604"/>
        <dbReference type="ChEBI" id="CHEBI:15378"/>
        <dbReference type="ChEBI" id="CHEBI:29999"/>
        <dbReference type="ChEBI" id="CHEBI:30616"/>
        <dbReference type="ChEBI" id="CHEBI:83421"/>
        <dbReference type="ChEBI" id="CHEBI:456216"/>
    </reaction>
</comment>
<dbReference type="FunFam" id="2.10.25.10:FF:000038">
    <property type="entry name" value="Fibrillin 2"/>
    <property type="match status" value="1"/>
</dbReference>
<reference evidence="21" key="1">
    <citation type="submission" date="2022-08" db="EMBL/GenBank/DDBJ databases">
        <authorList>
            <person name="Gutierrez-Valencia J."/>
        </authorList>
    </citation>
    <scope>NUCLEOTIDE SEQUENCE</scope>
</reference>
<feature type="signal peptide" evidence="18">
    <location>
        <begin position="1"/>
        <end position="28"/>
    </location>
</feature>
<dbReference type="PROSITE" id="PS00108">
    <property type="entry name" value="PROTEIN_KINASE_ST"/>
    <property type="match status" value="1"/>
</dbReference>
<dbReference type="SMART" id="SM00181">
    <property type="entry name" value="EGF"/>
    <property type="match status" value="2"/>
</dbReference>
<keyword evidence="4" id="KW-0808">Transferase</keyword>
<feature type="domain" description="EGF-like" evidence="20">
    <location>
        <begin position="251"/>
        <end position="299"/>
    </location>
</feature>
<evidence type="ECO:0000259" key="19">
    <source>
        <dbReference type="PROSITE" id="PS50011"/>
    </source>
</evidence>
<evidence type="ECO:0000256" key="4">
    <source>
        <dbReference type="ARBA" id="ARBA00022679"/>
    </source>
</evidence>
<evidence type="ECO:0000256" key="7">
    <source>
        <dbReference type="ARBA" id="ARBA00022741"/>
    </source>
</evidence>
<feature type="domain" description="EGF-like" evidence="20">
    <location>
        <begin position="300"/>
        <end position="340"/>
    </location>
</feature>
<dbReference type="InterPro" id="IPR000152">
    <property type="entry name" value="EGF-type_Asp/Asn_hydroxyl_site"/>
</dbReference>
<dbReference type="GO" id="GO:0005509">
    <property type="term" value="F:calcium ion binding"/>
    <property type="evidence" value="ECO:0007669"/>
    <property type="project" value="InterPro"/>
</dbReference>
<name>A0AAV0N1G0_9ROSI</name>
<dbReference type="SUPFAM" id="SSF57196">
    <property type="entry name" value="EGF/Laminin"/>
    <property type="match status" value="1"/>
</dbReference>
<feature type="binding site" evidence="15">
    <location>
        <position position="434"/>
    </location>
    <ligand>
        <name>ATP</name>
        <dbReference type="ChEBI" id="CHEBI:30616"/>
    </ligand>
</feature>
<keyword evidence="11" id="KW-0325">Glycoprotein</keyword>
<feature type="region of interest" description="Disordered" evidence="16">
    <location>
        <begin position="689"/>
        <end position="708"/>
    </location>
</feature>
<dbReference type="SMART" id="SM00179">
    <property type="entry name" value="EGF_CA"/>
    <property type="match status" value="1"/>
</dbReference>
<keyword evidence="9 15" id="KW-0067">ATP-binding</keyword>
<keyword evidence="17" id="KW-1133">Transmembrane helix</keyword>
<comment type="caution">
    <text evidence="21">The sequence shown here is derived from an EMBL/GenBank/DDBJ whole genome shotgun (WGS) entry which is preliminary data.</text>
</comment>
<dbReference type="InterPro" id="IPR008271">
    <property type="entry name" value="Ser/Thr_kinase_AS"/>
</dbReference>
<evidence type="ECO:0000256" key="5">
    <source>
        <dbReference type="ARBA" id="ARBA00022729"/>
    </source>
</evidence>
<keyword evidence="5 18" id="KW-0732">Signal</keyword>
<dbReference type="PROSITE" id="PS01187">
    <property type="entry name" value="EGF_CA"/>
    <property type="match status" value="1"/>
</dbReference>
<evidence type="ECO:0000256" key="16">
    <source>
        <dbReference type="SAM" id="MobiDB-lite"/>
    </source>
</evidence>
<dbReference type="GO" id="GO:0005524">
    <property type="term" value="F:ATP binding"/>
    <property type="evidence" value="ECO:0007669"/>
    <property type="project" value="UniProtKB-UniRule"/>
</dbReference>
<dbReference type="InterPro" id="IPR025287">
    <property type="entry name" value="WAK_GUB"/>
</dbReference>
<keyword evidence="10 14" id="KW-1015">Disulfide bond</keyword>
<evidence type="ECO:0000313" key="22">
    <source>
        <dbReference type="Proteomes" id="UP001154282"/>
    </source>
</evidence>
<evidence type="ECO:0000256" key="10">
    <source>
        <dbReference type="ARBA" id="ARBA00023157"/>
    </source>
</evidence>
<evidence type="ECO:0000256" key="18">
    <source>
        <dbReference type="SAM" id="SignalP"/>
    </source>
</evidence>
<evidence type="ECO:0000256" key="2">
    <source>
        <dbReference type="ARBA" id="ARBA00022527"/>
    </source>
</evidence>
<feature type="disulfide bond" evidence="14">
    <location>
        <begin position="267"/>
        <end position="284"/>
    </location>
</feature>
<evidence type="ECO:0000256" key="13">
    <source>
        <dbReference type="ARBA" id="ARBA00047951"/>
    </source>
</evidence>
<dbReference type="CDD" id="cd14066">
    <property type="entry name" value="STKc_IRAK"/>
    <property type="match status" value="1"/>
</dbReference>
<dbReference type="SMART" id="SM00220">
    <property type="entry name" value="S_TKc"/>
    <property type="match status" value="1"/>
</dbReference>
<dbReference type="Gene3D" id="2.10.25.10">
    <property type="entry name" value="Laminin"/>
    <property type="match status" value="2"/>
</dbReference>
<keyword evidence="8" id="KW-0418">Kinase</keyword>
<dbReference type="PROSITE" id="PS00010">
    <property type="entry name" value="ASX_HYDROXYL"/>
    <property type="match status" value="1"/>
</dbReference>
<dbReference type="FunFam" id="3.30.200.20:FF:000162">
    <property type="entry name" value="Adenine nucleotide alpha hydrolase-like domain kinase"/>
    <property type="match status" value="1"/>
</dbReference>
<evidence type="ECO:0000256" key="15">
    <source>
        <dbReference type="PROSITE-ProRule" id="PRU10141"/>
    </source>
</evidence>
<dbReference type="Gene3D" id="1.10.510.10">
    <property type="entry name" value="Transferase(Phosphotransferase) domain 1"/>
    <property type="match status" value="1"/>
</dbReference>
<dbReference type="Gene3D" id="3.30.200.20">
    <property type="entry name" value="Phosphorylase Kinase, domain 1"/>
    <property type="match status" value="1"/>
</dbReference>
<evidence type="ECO:0000259" key="20">
    <source>
        <dbReference type="PROSITE" id="PS50026"/>
    </source>
</evidence>
<keyword evidence="17" id="KW-0812">Transmembrane</keyword>
<dbReference type="Pfam" id="PF13947">
    <property type="entry name" value="GUB_WAK_bind"/>
    <property type="match status" value="1"/>
</dbReference>
<evidence type="ECO:0000256" key="3">
    <source>
        <dbReference type="ARBA" id="ARBA00022536"/>
    </source>
</evidence>
<dbReference type="PROSITE" id="PS50011">
    <property type="entry name" value="PROTEIN_KINASE_DOM"/>
    <property type="match status" value="1"/>
</dbReference>
<dbReference type="PROSITE" id="PS00107">
    <property type="entry name" value="PROTEIN_KINASE_ATP"/>
    <property type="match status" value="1"/>
</dbReference>
<dbReference type="Pfam" id="PF00069">
    <property type="entry name" value="Pkinase"/>
    <property type="match status" value="1"/>
</dbReference>
<dbReference type="FunFam" id="1.10.510.10:FF:000084">
    <property type="entry name" value="Wall-associated receptor kinase 2"/>
    <property type="match status" value="1"/>
</dbReference>
<keyword evidence="17" id="KW-0472">Membrane</keyword>
<dbReference type="GO" id="GO:0004674">
    <property type="term" value="F:protein serine/threonine kinase activity"/>
    <property type="evidence" value="ECO:0007669"/>
    <property type="project" value="UniProtKB-KW"/>
</dbReference>
<dbReference type="CDD" id="cd00054">
    <property type="entry name" value="EGF_CA"/>
    <property type="match status" value="2"/>
</dbReference>
<dbReference type="AlphaFoldDB" id="A0AAV0N1G0"/>
<feature type="domain" description="Protein kinase" evidence="19">
    <location>
        <begin position="405"/>
        <end position="684"/>
    </location>
</feature>
<dbReference type="InterPro" id="IPR000742">
    <property type="entry name" value="EGF"/>
</dbReference>
<dbReference type="EMBL" id="CAMGYJ010000007">
    <property type="protein sequence ID" value="CAI0452446.1"/>
    <property type="molecule type" value="Genomic_DNA"/>
</dbReference>
<protein>
    <submittedName>
        <fullName evidence="21">Uncharacterized protein</fullName>
    </submittedName>
</protein>
<comment type="caution">
    <text evidence="14">Lacks conserved residue(s) required for the propagation of feature annotation.</text>
</comment>
<sequence>MAETTLPLVTATNLFLLLLVTSLSPSSPNVIDDDCSDRCGNVTVPYPFGIGDQKCAISPAFLFNCNSSASLVFGRNIPVANISVEEGTFTGVMPAAARCYNQSGLMAEYTKRPTITLGGGPFRFSDVHNKLTAFGCDTMAFMSDRAGSFGSGCVSLCDRVSAANSSRRIADANSEVCSGIGCCQSSIPQGLKTMNFTVASPGNHSRILDSNPCDFAFLADVRVFEFGEVELAEFPERNPRNSRTAIEWVVEEKTCEQGRSNSSSYACRENSDCVYSENGEGYRCLCKPGYRGNPYLGCRDIDECAEPEKFPCHGSCKNREGDYSCSCPVGMRGDGKVACQGFRVTAIAAVSGGIILLFTIVLLAFILYNRRKKEKNFLLNGGMLLKHQRVRIFKESELSKATKNYDATHFLGEGGFGHVYKGILPDNTLVAIKKPKDSIDKAQTINQEFQHEIAIVSQVNHINVVKVVGLCLETKLPLLVYEFIPNGTLFDHIHKQRSKAMSTWKHRLRIATEIAQALDYLHSLANPPIIHGDIKSTNILLDEDFRAKVSDFGASVLISPDQTAAMFNKIQGTLGYLDPEYLVTGNLTPMSDVYSFGVVMVELLTGEKPYSGTSVRTGEKINLIQYFLNSMTGMNLGKIVKFEVVHEGEMEEMEAFAEVARRCLSFSGMKRPAMKEVAEELGRLRKLNENSSWGSNRKGENGGEEETEYLLRRSGGVESCSLSFSGYSEVWTGTTTAEQPPTGTHSIVALDMESYEISR</sequence>
<keyword evidence="7 15" id="KW-0547">Nucleotide-binding</keyword>
<dbReference type="InterPro" id="IPR011009">
    <property type="entry name" value="Kinase-like_dom_sf"/>
</dbReference>
<dbReference type="InterPro" id="IPR017441">
    <property type="entry name" value="Protein_kinase_ATP_BS"/>
</dbReference>
<dbReference type="SUPFAM" id="SSF56112">
    <property type="entry name" value="Protein kinase-like (PK-like)"/>
    <property type="match status" value="1"/>
</dbReference>
<evidence type="ECO:0000256" key="6">
    <source>
        <dbReference type="ARBA" id="ARBA00022737"/>
    </source>
</evidence>
<evidence type="ECO:0000256" key="17">
    <source>
        <dbReference type="SAM" id="Phobius"/>
    </source>
</evidence>
<evidence type="ECO:0000313" key="21">
    <source>
        <dbReference type="EMBL" id="CAI0452446.1"/>
    </source>
</evidence>
<comment type="subcellular location">
    <subcellularLocation>
        <location evidence="1">Membrane</location>
        <topology evidence="1">Single-pass type I membrane protein</topology>
    </subcellularLocation>
</comment>
<evidence type="ECO:0000256" key="9">
    <source>
        <dbReference type="ARBA" id="ARBA00022840"/>
    </source>
</evidence>
<keyword evidence="2" id="KW-0723">Serine/threonine-protein kinase</keyword>